<keyword evidence="7" id="KW-1185">Reference proteome</keyword>
<evidence type="ECO:0000313" key="6">
    <source>
        <dbReference type="EMBL" id="KAK6188354.1"/>
    </source>
</evidence>
<organism evidence="6 7">
    <name type="scientific">Patella caerulea</name>
    <name type="common">Rayed Mediterranean limpet</name>
    <dbReference type="NCBI Taxonomy" id="87958"/>
    <lineage>
        <taxon>Eukaryota</taxon>
        <taxon>Metazoa</taxon>
        <taxon>Spiralia</taxon>
        <taxon>Lophotrochozoa</taxon>
        <taxon>Mollusca</taxon>
        <taxon>Gastropoda</taxon>
        <taxon>Patellogastropoda</taxon>
        <taxon>Patelloidea</taxon>
        <taxon>Patellidae</taxon>
        <taxon>Patella</taxon>
    </lineage>
</organism>
<feature type="compositionally biased region" description="Low complexity" evidence="4">
    <location>
        <begin position="568"/>
        <end position="582"/>
    </location>
</feature>
<dbReference type="InterPro" id="IPR007889">
    <property type="entry name" value="HTH_Psq"/>
</dbReference>
<dbReference type="EMBL" id="JAZGQO010000003">
    <property type="protein sequence ID" value="KAK6188354.1"/>
    <property type="molecule type" value="Genomic_DNA"/>
</dbReference>
<evidence type="ECO:0000256" key="3">
    <source>
        <dbReference type="ARBA" id="ARBA00023242"/>
    </source>
</evidence>
<evidence type="ECO:0000256" key="4">
    <source>
        <dbReference type="SAM" id="MobiDB-lite"/>
    </source>
</evidence>
<evidence type="ECO:0000256" key="1">
    <source>
        <dbReference type="ARBA" id="ARBA00004123"/>
    </source>
</evidence>
<comment type="subcellular location">
    <subcellularLocation>
        <location evidence="1">Nucleus</location>
    </subcellularLocation>
</comment>
<dbReference type="GO" id="GO:0003677">
    <property type="term" value="F:DNA binding"/>
    <property type="evidence" value="ECO:0007669"/>
    <property type="project" value="UniProtKB-KW"/>
</dbReference>
<dbReference type="Proteomes" id="UP001347796">
    <property type="component" value="Unassembled WGS sequence"/>
</dbReference>
<dbReference type="InterPro" id="IPR050863">
    <property type="entry name" value="CenT-Element_Derived"/>
</dbReference>
<reference evidence="6 7" key="1">
    <citation type="submission" date="2024-01" db="EMBL/GenBank/DDBJ databases">
        <title>The genome of the rayed Mediterranean limpet Patella caerulea (Linnaeus, 1758).</title>
        <authorList>
            <person name="Anh-Thu Weber A."/>
            <person name="Halstead-Nussloch G."/>
        </authorList>
    </citation>
    <scope>NUCLEOTIDE SEQUENCE [LARGE SCALE GENOMIC DNA]</scope>
    <source>
        <strain evidence="6">AATW-2023a</strain>
        <tissue evidence="6">Whole specimen</tissue>
    </source>
</reference>
<dbReference type="InterPro" id="IPR006600">
    <property type="entry name" value="HTH_CenpB_DNA-bd_dom"/>
</dbReference>
<dbReference type="PANTHER" id="PTHR19303">
    <property type="entry name" value="TRANSPOSON"/>
    <property type="match status" value="1"/>
</dbReference>
<gene>
    <name evidence="6" type="ORF">SNE40_004541</name>
</gene>
<sequence>MSQSDEKGVIKVKATTPMCNKDFKSKPPHENYMVFNISDSSVTTVHNRITTSADTSALSVAAMSCGSTSTCGQSSSSCGSGGATCGPACGPCGPGCSPCVPKQKPRTDLPLSEKLRLIQVSEATGKSQRNLAQEFNISLGSVNNILKRKKEYQDAYENNEIPLNCKNFRRCKKGEYLEDLNKLVLRWIGIAQSKNILLNGAMIQEKAKDFATKLGVSFTPSNVWLSGLKKKFNIQLRTGGCDCADPGSRIFSTWAKMLPYQVQGCEPENIFTCGETALFYKGLPDRCYVDGTVCFGSHHNLDFTENKLTILFCCSAAGEKLKPLVVAKESRPPSLQDCNMDELPVRWLQNKNSCMTAEIFSNWLRELDEQLEQQDRHIALFMEMIPGHLASVVLKNISIKYYLDNSGTFLQPLQQGILTNFKAHYRRRFLQAVLARNEYNEDTRSVLQDVTELDAVYWIKQSWNNVRKSTVASCFEAVGFAADTGGEEWEDNNPTDLIELVEETGMAFKFMPMFTEVYLQFDSQIPCHVYETEDWESQLIQEAMASNVKMEPEEPTSETSGQNQRAINQSNESSTSSQTRTQEIVLPDVTQEDALSSLKNLKIFAKGDSVLLDKIYHLEISVLNHITKLRKNSNPRLRKPIFFHKESASLNSSNLPQVQVHVTEKN</sequence>
<dbReference type="SMART" id="SM00674">
    <property type="entry name" value="CENPB"/>
    <property type="match status" value="1"/>
</dbReference>
<dbReference type="InterPro" id="IPR009057">
    <property type="entry name" value="Homeodomain-like_sf"/>
</dbReference>
<dbReference type="SUPFAM" id="SSF46689">
    <property type="entry name" value="Homeodomain-like"/>
    <property type="match status" value="2"/>
</dbReference>
<keyword evidence="3" id="KW-0539">Nucleus</keyword>
<dbReference type="Pfam" id="PF03221">
    <property type="entry name" value="HTH_Tnp_Tc5"/>
    <property type="match status" value="1"/>
</dbReference>
<feature type="region of interest" description="Disordered" evidence="4">
    <location>
        <begin position="548"/>
        <end position="582"/>
    </location>
</feature>
<protein>
    <recommendedName>
        <fullName evidence="5">HTH CENPB-type domain-containing protein</fullName>
    </recommendedName>
</protein>
<dbReference type="Pfam" id="PF03184">
    <property type="entry name" value="DDE_1"/>
    <property type="match status" value="1"/>
</dbReference>
<feature type="domain" description="HTH CENPB-type" evidence="5">
    <location>
        <begin position="168"/>
        <end position="238"/>
    </location>
</feature>
<comment type="caution">
    <text evidence="6">The sequence shown here is derived from an EMBL/GenBank/DDBJ whole genome shotgun (WGS) entry which is preliminary data.</text>
</comment>
<dbReference type="AlphaFoldDB" id="A0AAN8JYB2"/>
<proteinExistence type="predicted"/>
<dbReference type="PROSITE" id="PS51253">
    <property type="entry name" value="HTH_CENPB"/>
    <property type="match status" value="1"/>
</dbReference>
<accession>A0AAN8JYB2</accession>
<feature type="compositionally biased region" description="Polar residues" evidence="4">
    <location>
        <begin position="557"/>
        <end position="567"/>
    </location>
</feature>
<dbReference type="InterPro" id="IPR004875">
    <property type="entry name" value="DDE_SF_endonuclease_dom"/>
</dbReference>
<dbReference type="Gene3D" id="1.10.10.60">
    <property type="entry name" value="Homeodomain-like"/>
    <property type="match status" value="2"/>
</dbReference>
<dbReference type="PANTHER" id="PTHR19303:SF73">
    <property type="entry name" value="PROTEIN PDC2"/>
    <property type="match status" value="1"/>
</dbReference>
<evidence type="ECO:0000259" key="5">
    <source>
        <dbReference type="PROSITE" id="PS51253"/>
    </source>
</evidence>
<evidence type="ECO:0000313" key="7">
    <source>
        <dbReference type="Proteomes" id="UP001347796"/>
    </source>
</evidence>
<name>A0AAN8JYB2_PATCE</name>
<evidence type="ECO:0000256" key="2">
    <source>
        <dbReference type="ARBA" id="ARBA00023125"/>
    </source>
</evidence>
<dbReference type="GO" id="GO:0005634">
    <property type="term" value="C:nucleus"/>
    <property type="evidence" value="ECO:0007669"/>
    <property type="project" value="UniProtKB-SubCell"/>
</dbReference>
<keyword evidence="2" id="KW-0238">DNA-binding</keyword>
<dbReference type="Pfam" id="PF04218">
    <property type="entry name" value="CENP-B_N"/>
    <property type="match status" value="1"/>
</dbReference>